<dbReference type="Proteomes" id="UP000188726">
    <property type="component" value="Unassembled WGS sequence"/>
</dbReference>
<dbReference type="InterPro" id="IPR001173">
    <property type="entry name" value="Glyco_trans_2-like"/>
</dbReference>
<dbReference type="Gene3D" id="3.90.550.10">
    <property type="entry name" value="Spore Coat Polysaccharide Biosynthesis Protein SpsA, Chain A"/>
    <property type="match status" value="1"/>
</dbReference>
<dbReference type="PANTHER" id="PTHR22916">
    <property type="entry name" value="GLYCOSYLTRANSFERASE"/>
    <property type="match status" value="1"/>
</dbReference>
<evidence type="ECO:0000313" key="4">
    <source>
        <dbReference type="EMBL" id="OOE42791.1"/>
    </source>
</evidence>
<reference evidence="4 5" key="1">
    <citation type="journal article" date="2017" name="Genome Announc.">
        <title>Draft Genome Sequences of Salinivibrio proteolyticus, Salinivibrio sharmensis, Salinivibrio siamensis, Salinivibrio costicola subsp. alcaliphilus, Salinivibrio costicola subsp. vallismortis, and 29 New Isolates Belonging to the Genus Salinivibrio.</title>
        <authorList>
            <person name="Lopez-Hermoso C."/>
            <person name="de la Haba R.R."/>
            <person name="Sanchez-Porro C."/>
            <person name="Bayliss S.C."/>
            <person name="Feil E.J."/>
            <person name="Ventosa A."/>
        </authorList>
    </citation>
    <scope>NUCLEOTIDE SEQUENCE [LARGE SCALE GENOMIC DNA]</scope>
    <source>
        <strain evidence="4 5">IC202</strain>
    </source>
</reference>
<dbReference type="EMBL" id="MUEO01000035">
    <property type="protein sequence ID" value="OOE42791.1"/>
    <property type="molecule type" value="Genomic_DNA"/>
</dbReference>
<evidence type="ECO:0000259" key="3">
    <source>
        <dbReference type="Pfam" id="PF00535"/>
    </source>
</evidence>
<protein>
    <recommendedName>
        <fullName evidence="3">Glycosyltransferase 2-like domain-containing protein</fullName>
    </recommendedName>
</protein>
<evidence type="ECO:0000256" key="1">
    <source>
        <dbReference type="ARBA" id="ARBA00022676"/>
    </source>
</evidence>
<dbReference type="CDD" id="cd00761">
    <property type="entry name" value="Glyco_tranf_GTA_type"/>
    <property type="match status" value="1"/>
</dbReference>
<accession>A0AB36K4H2</accession>
<evidence type="ECO:0000313" key="5">
    <source>
        <dbReference type="Proteomes" id="UP000188726"/>
    </source>
</evidence>
<dbReference type="Pfam" id="PF00535">
    <property type="entry name" value="Glycos_transf_2"/>
    <property type="match status" value="1"/>
</dbReference>
<feature type="domain" description="Glycosyltransferase 2-like" evidence="3">
    <location>
        <begin position="7"/>
        <end position="164"/>
    </location>
</feature>
<comment type="caution">
    <text evidence="4">The sequence shown here is derived from an EMBL/GenBank/DDBJ whole genome shotgun (WGS) entry which is preliminary data.</text>
</comment>
<dbReference type="InterPro" id="IPR029044">
    <property type="entry name" value="Nucleotide-diphossugar_trans"/>
</dbReference>
<dbReference type="AlphaFoldDB" id="A0AB36K4H2"/>
<gene>
    <name evidence="4" type="ORF">BZG09_12695</name>
</gene>
<dbReference type="GO" id="GO:0016758">
    <property type="term" value="F:hexosyltransferase activity"/>
    <property type="evidence" value="ECO:0007669"/>
    <property type="project" value="UniProtKB-ARBA"/>
</dbReference>
<proteinExistence type="predicted"/>
<dbReference type="PANTHER" id="PTHR22916:SF51">
    <property type="entry name" value="GLYCOSYLTRANSFERASE EPSH-RELATED"/>
    <property type="match status" value="1"/>
</dbReference>
<sequence length="300" mass="34981">MYKPKVSIIIPVYNVEAFIAQCLESVINQTYENLEIICINDGSTDNSLHICRSFAKQDAKLHIIDKDNQGVSAARNTGLSLATGEFVFFIDADDWLVQDAISILVANSTEADIVVGGAIVYHQSTNRYTPYKKKRHKHVDLKKNFLQLELVVWNKLYRHSFIKEIAFKEGIIHEDEEFYWKVFALGPRIKIIDDNIIYYRVRNDSITNQASYDVEHQLNYIKIVDSIYTISSGKYYLYYPFKKSCYKYIQHLRRKGAPSDLYERHIKAKYGVEDSYTFKLKLKALKLSHWCASRVARSRY</sequence>
<evidence type="ECO:0000256" key="2">
    <source>
        <dbReference type="ARBA" id="ARBA00022679"/>
    </source>
</evidence>
<keyword evidence="1" id="KW-0328">Glycosyltransferase</keyword>
<keyword evidence="2" id="KW-0808">Transferase</keyword>
<organism evidence="4 5">
    <name type="scientific">Salinivibrio kushneri</name>
    <dbReference type="NCBI Taxonomy" id="1908198"/>
    <lineage>
        <taxon>Bacteria</taxon>
        <taxon>Pseudomonadati</taxon>
        <taxon>Pseudomonadota</taxon>
        <taxon>Gammaproteobacteria</taxon>
        <taxon>Vibrionales</taxon>
        <taxon>Vibrionaceae</taxon>
        <taxon>Salinivibrio</taxon>
    </lineage>
</organism>
<name>A0AB36K4H2_9GAMM</name>
<dbReference type="RefSeq" id="WP_158012156.1">
    <property type="nucleotide sequence ID" value="NZ_MUEN01000057.1"/>
</dbReference>
<dbReference type="SUPFAM" id="SSF53448">
    <property type="entry name" value="Nucleotide-diphospho-sugar transferases"/>
    <property type="match status" value="1"/>
</dbReference>